<accession>A0ABU6U715</accession>
<gene>
    <name evidence="1" type="ORF">PIB30_019097</name>
</gene>
<dbReference type="EMBL" id="JASCZI010120887">
    <property type="protein sequence ID" value="MED6156975.1"/>
    <property type="molecule type" value="Genomic_DNA"/>
</dbReference>
<evidence type="ECO:0000313" key="1">
    <source>
        <dbReference type="EMBL" id="MED6156975.1"/>
    </source>
</evidence>
<name>A0ABU6U715_9FABA</name>
<dbReference type="Gene3D" id="2.60.120.620">
    <property type="entry name" value="q2cbj1_9rhob like domain"/>
    <property type="match status" value="1"/>
</dbReference>
<proteinExistence type="predicted"/>
<protein>
    <submittedName>
        <fullName evidence="1">Uncharacterized protein</fullName>
    </submittedName>
</protein>
<comment type="caution">
    <text evidence="1">The sequence shown here is derived from an EMBL/GenBank/DDBJ whole genome shotgun (WGS) entry which is preliminary data.</text>
</comment>
<dbReference type="Proteomes" id="UP001341840">
    <property type="component" value="Unassembled WGS sequence"/>
</dbReference>
<reference evidence="1 2" key="1">
    <citation type="journal article" date="2023" name="Plants (Basel)">
        <title>Bridging the Gap: Combining Genomics and Transcriptomics Approaches to Understand Stylosanthes scabra, an Orphan Legume from the Brazilian Caatinga.</title>
        <authorList>
            <person name="Ferreira-Neto J.R.C."/>
            <person name="da Silva M.D."/>
            <person name="Binneck E."/>
            <person name="de Melo N.F."/>
            <person name="da Silva R.H."/>
            <person name="de Melo A.L.T.M."/>
            <person name="Pandolfi V."/>
            <person name="Bustamante F.O."/>
            <person name="Brasileiro-Vidal A.C."/>
            <person name="Benko-Iseppon A.M."/>
        </authorList>
    </citation>
    <scope>NUCLEOTIDE SEQUENCE [LARGE SCALE GENOMIC DNA]</scope>
    <source>
        <tissue evidence="1">Leaves</tissue>
    </source>
</reference>
<sequence>MEGKFPLRGYDPYNSSFFAFVNYDSFENQSQKSRHAYSLHVVDTDGCKWAPENWIQRKVEPEPLYVS</sequence>
<keyword evidence="2" id="KW-1185">Reference proteome</keyword>
<organism evidence="1 2">
    <name type="scientific">Stylosanthes scabra</name>
    <dbReference type="NCBI Taxonomy" id="79078"/>
    <lineage>
        <taxon>Eukaryota</taxon>
        <taxon>Viridiplantae</taxon>
        <taxon>Streptophyta</taxon>
        <taxon>Embryophyta</taxon>
        <taxon>Tracheophyta</taxon>
        <taxon>Spermatophyta</taxon>
        <taxon>Magnoliopsida</taxon>
        <taxon>eudicotyledons</taxon>
        <taxon>Gunneridae</taxon>
        <taxon>Pentapetalae</taxon>
        <taxon>rosids</taxon>
        <taxon>fabids</taxon>
        <taxon>Fabales</taxon>
        <taxon>Fabaceae</taxon>
        <taxon>Papilionoideae</taxon>
        <taxon>50 kb inversion clade</taxon>
        <taxon>dalbergioids sensu lato</taxon>
        <taxon>Dalbergieae</taxon>
        <taxon>Pterocarpus clade</taxon>
        <taxon>Stylosanthes</taxon>
    </lineage>
</organism>
<evidence type="ECO:0000313" key="2">
    <source>
        <dbReference type="Proteomes" id="UP001341840"/>
    </source>
</evidence>